<evidence type="ECO:0000313" key="3">
    <source>
        <dbReference type="EMBL" id="ACC73291.1"/>
    </source>
</evidence>
<dbReference type="KEGG" id="bph:Bphy_4170"/>
<dbReference type="EMBL" id="CP001044">
    <property type="protein sequence ID" value="ACC73291.1"/>
    <property type="molecule type" value="Genomic_DNA"/>
</dbReference>
<dbReference type="OrthoDB" id="9882612at2"/>
<dbReference type="RefSeq" id="WP_012403464.1">
    <property type="nucleotide sequence ID" value="NC_010623.1"/>
</dbReference>
<dbReference type="Proteomes" id="UP000001192">
    <property type="component" value="Chromosome 2"/>
</dbReference>
<keyword evidence="2" id="KW-0732">Signal</keyword>
<dbReference type="AlphaFoldDB" id="B2JPV0"/>
<organism evidence="3 4">
    <name type="scientific">Paraburkholderia phymatum (strain DSM 17167 / CIP 108236 / LMG 21445 / STM815)</name>
    <name type="common">Burkholderia phymatum</name>
    <dbReference type="NCBI Taxonomy" id="391038"/>
    <lineage>
        <taxon>Bacteria</taxon>
        <taxon>Pseudomonadati</taxon>
        <taxon>Pseudomonadota</taxon>
        <taxon>Betaproteobacteria</taxon>
        <taxon>Burkholderiales</taxon>
        <taxon>Burkholderiaceae</taxon>
        <taxon>Paraburkholderia</taxon>
    </lineage>
</organism>
<feature type="region of interest" description="Disordered" evidence="1">
    <location>
        <begin position="26"/>
        <end position="101"/>
    </location>
</feature>
<evidence type="ECO:0000256" key="2">
    <source>
        <dbReference type="SAM" id="SignalP"/>
    </source>
</evidence>
<reference evidence="4" key="1">
    <citation type="journal article" date="2014" name="Stand. Genomic Sci.">
        <title>Complete genome sequence of Burkholderia phymatum STM815(T), a broad host range and efficient nitrogen-fixing symbiont of Mimosa species.</title>
        <authorList>
            <person name="Moulin L."/>
            <person name="Klonowska A."/>
            <person name="Caroline B."/>
            <person name="Booth K."/>
            <person name="Vriezen J.A."/>
            <person name="Melkonian R."/>
            <person name="James E.K."/>
            <person name="Young J.P."/>
            <person name="Bena G."/>
            <person name="Hauser L."/>
            <person name="Land M."/>
            <person name="Kyrpides N."/>
            <person name="Bruce D."/>
            <person name="Chain P."/>
            <person name="Copeland A."/>
            <person name="Pitluck S."/>
            <person name="Woyke T."/>
            <person name="Lizotte-Waniewski M."/>
            <person name="Bristow J."/>
            <person name="Riley M."/>
        </authorList>
    </citation>
    <scope>NUCLEOTIDE SEQUENCE [LARGE SCALE GENOMIC DNA]</scope>
    <source>
        <strain evidence="4">DSM 17167 / CIP 108236 / LMG 21445 / STM815</strain>
    </source>
</reference>
<evidence type="ECO:0000256" key="1">
    <source>
        <dbReference type="SAM" id="MobiDB-lite"/>
    </source>
</evidence>
<keyword evidence="4" id="KW-1185">Reference proteome</keyword>
<evidence type="ECO:0008006" key="5">
    <source>
        <dbReference type="Google" id="ProtNLM"/>
    </source>
</evidence>
<dbReference type="STRING" id="391038.Bphy_4170"/>
<feature type="signal peptide" evidence="2">
    <location>
        <begin position="1"/>
        <end position="24"/>
    </location>
</feature>
<proteinExistence type="predicted"/>
<protein>
    <recommendedName>
        <fullName evidence="5">Lipoprotein</fullName>
    </recommendedName>
</protein>
<feature type="compositionally biased region" description="Low complexity" evidence="1">
    <location>
        <begin position="54"/>
        <end position="67"/>
    </location>
</feature>
<sequence length="101" mass="10176" precursor="true">MNTVSIARSATAAIFAAVAGMGYAQTGWHPSAQSDRSIAAPGATSGELKTPRPSQSSTSGMSGAAASDPGIPDTGRTRSVQGAHDRNTPATRPKTDQGNVH</sequence>
<accession>B2JPV0</accession>
<dbReference type="HOGENOM" id="CLU_2286192_0_0_4"/>
<evidence type="ECO:0000313" key="4">
    <source>
        <dbReference type="Proteomes" id="UP000001192"/>
    </source>
</evidence>
<feature type="chain" id="PRO_5002777435" description="Lipoprotein" evidence="2">
    <location>
        <begin position="25"/>
        <end position="101"/>
    </location>
</feature>
<gene>
    <name evidence="3" type="ordered locus">Bphy_4170</name>
</gene>
<name>B2JPV0_PARP8</name>